<dbReference type="InterPro" id="IPR013249">
    <property type="entry name" value="RNA_pol_sigma70_r4_t2"/>
</dbReference>
<evidence type="ECO:0000259" key="1">
    <source>
        <dbReference type="Pfam" id="PF08281"/>
    </source>
</evidence>
<feature type="domain" description="RNA polymerase sigma factor 70 region 4 type 2" evidence="1">
    <location>
        <begin position="51"/>
        <end position="90"/>
    </location>
</feature>
<proteinExistence type="predicted"/>
<accession>A0A3B0WZJ2</accession>
<name>A0A3B0WZJ2_9ZZZZ</name>
<organism evidence="2">
    <name type="scientific">hydrothermal vent metagenome</name>
    <dbReference type="NCBI Taxonomy" id="652676"/>
    <lineage>
        <taxon>unclassified sequences</taxon>
        <taxon>metagenomes</taxon>
        <taxon>ecological metagenomes</taxon>
    </lineage>
</organism>
<dbReference type="GO" id="GO:0006352">
    <property type="term" value="P:DNA-templated transcription initiation"/>
    <property type="evidence" value="ECO:0007669"/>
    <property type="project" value="InterPro"/>
</dbReference>
<protein>
    <submittedName>
        <fullName evidence="2">RNA polymerase ECF-type sigma factor</fullName>
    </submittedName>
</protein>
<dbReference type="GO" id="GO:0016987">
    <property type="term" value="F:sigma factor activity"/>
    <property type="evidence" value="ECO:0007669"/>
    <property type="project" value="InterPro"/>
</dbReference>
<dbReference type="InterPro" id="IPR013324">
    <property type="entry name" value="RNA_pol_sigma_r3/r4-like"/>
</dbReference>
<dbReference type="SUPFAM" id="SSF88659">
    <property type="entry name" value="Sigma3 and sigma4 domains of RNA polymerase sigma factors"/>
    <property type="match status" value="1"/>
</dbReference>
<dbReference type="Pfam" id="PF08281">
    <property type="entry name" value="Sigma70_r4_2"/>
    <property type="match status" value="1"/>
</dbReference>
<gene>
    <name evidence="2" type="ORF">MNBD_GAMMA11-1377</name>
</gene>
<dbReference type="EMBL" id="UOFG01000001">
    <property type="protein sequence ID" value="VAW57840.1"/>
    <property type="molecule type" value="Genomic_DNA"/>
</dbReference>
<dbReference type="AlphaFoldDB" id="A0A3B0WZJ2"/>
<sequence length="106" mass="12139">MRRENARKYERFQPDLVDVDDMEISDGGMSPVDYSELNVMQKHIANLGREFREPLVLQLIGGFSGEEISRILDVNKNTVLTRLFRARNKLRQVFSETADHKGASNG</sequence>
<dbReference type="Gene3D" id="1.10.10.10">
    <property type="entry name" value="Winged helix-like DNA-binding domain superfamily/Winged helix DNA-binding domain"/>
    <property type="match status" value="1"/>
</dbReference>
<dbReference type="GO" id="GO:0003677">
    <property type="term" value="F:DNA binding"/>
    <property type="evidence" value="ECO:0007669"/>
    <property type="project" value="InterPro"/>
</dbReference>
<dbReference type="InterPro" id="IPR036388">
    <property type="entry name" value="WH-like_DNA-bd_sf"/>
</dbReference>
<reference evidence="2" key="1">
    <citation type="submission" date="2018-06" db="EMBL/GenBank/DDBJ databases">
        <authorList>
            <person name="Zhirakovskaya E."/>
        </authorList>
    </citation>
    <scope>NUCLEOTIDE SEQUENCE</scope>
</reference>
<evidence type="ECO:0000313" key="2">
    <source>
        <dbReference type="EMBL" id="VAW57840.1"/>
    </source>
</evidence>